<evidence type="ECO:0000313" key="1">
    <source>
        <dbReference type="EMBL" id="MBE0344864.1"/>
    </source>
</evidence>
<dbReference type="EMBL" id="AQHF01000018">
    <property type="protein sequence ID" value="MBE0344864.1"/>
    <property type="molecule type" value="Genomic_DNA"/>
</dbReference>
<dbReference type="Proteomes" id="UP000660708">
    <property type="component" value="Unassembled WGS sequence"/>
</dbReference>
<comment type="caution">
    <text evidence="1">The sequence shown here is derived from an EMBL/GenBank/DDBJ whole genome shotgun (WGS) entry which is preliminary data.</text>
</comment>
<reference evidence="1 2" key="1">
    <citation type="submission" date="2015-06" db="EMBL/GenBank/DDBJ databases">
        <title>Genome sequence of Pseudoalteromonas peptidolytica.</title>
        <authorList>
            <person name="Xie B.-B."/>
            <person name="Rong J.-C."/>
            <person name="Qin Q.-L."/>
            <person name="Zhang Y.-Z."/>
        </authorList>
    </citation>
    <scope>NUCLEOTIDE SEQUENCE [LARGE SCALE GENOMIC DNA]</scope>
    <source>
        <strain evidence="1 2">F12-50-A1</strain>
    </source>
</reference>
<organism evidence="1 2">
    <name type="scientific">Pseudoalteromonas peptidolytica F12-50-A1</name>
    <dbReference type="NCBI Taxonomy" id="1315280"/>
    <lineage>
        <taxon>Bacteria</taxon>
        <taxon>Pseudomonadati</taxon>
        <taxon>Pseudomonadota</taxon>
        <taxon>Gammaproteobacteria</taxon>
        <taxon>Alteromonadales</taxon>
        <taxon>Pseudoalteromonadaceae</taxon>
        <taxon>Pseudoalteromonas</taxon>
    </lineage>
</organism>
<evidence type="ECO:0000313" key="2">
    <source>
        <dbReference type="Proteomes" id="UP000660708"/>
    </source>
</evidence>
<gene>
    <name evidence="1" type="ORF">PPEP_a2545</name>
</gene>
<protein>
    <submittedName>
        <fullName evidence="1">Uncharacterized protein</fullName>
    </submittedName>
</protein>
<accession>A0A8I0MTB7</accession>
<sequence length="53" mass="5931">MELQEQVDNASNYAIYALAFIAGYNVDKFLKKIEALSKEIFGIDTSRASQEEG</sequence>
<keyword evidence="2" id="KW-1185">Reference proteome</keyword>
<name>A0A8I0MTB7_9GAMM</name>
<dbReference type="AlphaFoldDB" id="A0A8I0MTB7"/>
<proteinExistence type="predicted"/>